<proteinExistence type="predicted"/>
<evidence type="ECO:0000313" key="2">
    <source>
        <dbReference type="EMBL" id="BAD30562.1"/>
    </source>
</evidence>
<sequence length="237" mass="25497">MATATAAAFADEGGGGGGYGRGQRRSRAAAAADAEEAIEGGGSRGRRRTRTRAVAAAATTTADADEGSSDGGRERTAVVEGGSGRGRGRRQRSRVEVDEDEGGANGRVVAVRMNLQTFLFLLGNTGNLFWHYLSLSLLCVKLFKDDAERGGGGWGKGYYGAMEVDNDFFLVPVKISDHQGLYVIRELVSDTIRIGALVYGVHDERTLQEKEKIPYVSFRVRPIPYVLLNFASSLIYP</sequence>
<feature type="region of interest" description="Disordered" evidence="1">
    <location>
        <begin position="1"/>
        <end position="101"/>
    </location>
</feature>
<dbReference type="AlphaFoldDB" id="Q69V77"/>
<name>Q69V77_ORYSJ</name>
<protein>
    <submittedName>
        <fullName evidence="2">Uncharacterized protein</fullName>
    </submittedName>
</protein>
<feature type="compositionally biased region" description="Gly residues" evidence="1">
    <location>
        <begin position="12"/>
        <end position="21"/>
    </location>
</feature>
<feature type="compositionally biased region" description="Low complexity" evidence="1">
    <location>
        <begin position="52"/>
        <end position="62"/>
    </location>
</feature>
<reference evidence="3" key="1">
    <citation type="journal article" date="2005" name="Nature">
        <title>The map-based sequence of the rice genome.</title>
        <authorList>
            <consortium name="International rice genome sequencing project (IRGSP)"/>
            <person name="Matsumoto T."/>
            <person name="Wu J."/>
            <person name="Kanamori H."/>
            <person name="Katayose Y."/>
            <person name="Fujisawa M."/>
            <person name="Namiki N."/>
            <person name="Mizuno H."/>
            <person name="Yamamoto K."/>
            <person name="Antonio B.A."/>
            <person name="Baba T."/>
            <person name="Sakata K."/>
            <person name="Nagamura Y."/>
            <person name="Aoki H."/>
            <person name="Arikawa K."/>
            <person name="Arita K."/>
            <person name="Bito T."/>
            <person name="Chiden Y."/>
            <person name="Fujitsuka N."/>
            <person name="Fukunaka R."/>
            <person name="Hamada M."/>
            <person name="Harada C."/>
            <person name="Hayashi A."/>
            <person name="Hijishita S."/>
            <person name="Honda M."/>
            <person name="Hosokawa S."/>
            <person name="Ichikawa Y."/>
            <person name="Idonuma A."/>
            <person name="Iijima M."/>
            <person name="Ikeda M."/>
            <person name="Ikeno M."/>
            <person name="Ito K."/>
            <person name="Ito S."/>
            <person name="Ito T."/>
            <person name="Ito Y."/>
            <person name="Ito Y."/>
            <person name="Iwabuchi A."/>
            <person name="Kamiya K."/>
            <person name="Karasawa W."/>
            <person name="Kurita K."/>
            <person name="Katagiri S."/>
            <person name="Kikuta A."/>
            <person name="Kobayashi H."/>
            <person name="Kobayashi N."/>
            <person name="Machita K."/>
            <person name="Maehara T."/>
            <person name="Masukawa M."/>
            <person name="Mizubayashi T."/>
            <person name="Mukai Y."/>
            <person name="Nagasaki H."/>
            <person name="Nagata Y."/>
            <person name="Naito S."/>
            <person name="Nakashima M."/>
            <person name="Nakama Y."/>
            <person name="Nakamichi Y."/>
            <person name="Nakamura M."/>
            <person name="Meguro A."/>
            <person name="Negishi M."/>
            <person name="Ohta I."/>
            <person name="Ohta T."/>
            <person name="Okamoto M."/>
            <person name="Ono N."/>
            <person name="Saji S."/>
            <person name="Sakaguchi M."/>
            <person name="Sakai K."/>
            <person name="Shibata M."/>
            <person name="Shimokawa T."/>
            <person name="Song J."/>
            <person name="Takazaki Y."/>
            <person name="Terasawa K."/>
            <person name="Tsugane M."/>
            <person name="Tsuji K."/>
            <person name="Ueda S."/>
            <person name="Waki K."/>
            <person name="Yamagata H."/>
            <person name="Yamamoto M."/>
            <person name="Yamamoto S."/>
            <person name="Yamane H."/>
            <person name="Yoshiki S."/>
            <person name="Yoshihara R."/>
            <person name="Yukawa K."/>
            <person name="Zhong H."/>
            <person name="Yano M."/>
            <person name="Yuan Q."/>
            <person name="Ouyang S."/>
            <person name="Liu J."/>
            <person name="Jones K.M."/>
            <person name="Gansberger K."/>
            <person name="Moffat K."/>
            <person name="Hill J."/>
            <person name="Bera J."/>
            <person name="Fadrosh D."/>
            <person name="Jin S."/>
            <person name="Johri S."/>
            <person name="Kim M."/>
            <person name="Overton L."/>
            <person name="Reardon M."/>
            <person name="Tsitrin T."/>
            <person name="Vuong H."/>
            <person name="Weaver B."/>
            <person name="Ciecko A."/>
            <person name="Tallon L."/>
            <person name="Jackson J."/>
            <person name="Pai G."/>
            <person name="Aken S.V."/>
            <person name="Utterback T."/>
            <person name="Reidmuller S."/>
            <person name="Feldblyum T."/>
            <person name="Hsiao J."/>
            <person name="Zismann V."/>
            <person name="Iobst S."/>
            <person name="de Vazeille A.R."/>
            <person name="Buell C.R."/>
            <person name="Ying K."/>
            <person name="Li Y."/>
            <person name="Lu T."/>
            <person name="Huang Y."/>
            <person name="Zhao Q."/>
            <person name="Feng Q."/>
            <person name="Zhang L."/>
            <person name="Zhu J."/>
            <person name="Weng Q."/>
            <person name="Mu J."/>
            <person name="Lu Y."/>
            <person name="Fan D."/>
            <person name="Liu Y."/>
            <person name="Guan J."/>
            <person name="Zhang Y."/>
            <person name="Yu S."/>
            <person name="Liu X."/>
            <person name="Zhang Y."/>
            <person name="Hong G."/>
            <person name="Han B."/>
            <person name="Choisne N."/>
            <person name="Demange N."/>
            <person name="Orjeda G."/>
            <person name="Samain S."/>
            <person name="Cattolico L."/>
            <person name="Pelletier E."/>
            <person name="Couloux A."/>
            <person name="Segurens B."/>
            <person name="Wincker P."/>
            <person name="D'Hont A."/>
            <person name="Scarpelli C."/>
            <person name="Weissenbach J."/>
            <person name="Salanoubat M."/>
            <person name="Quetier F."/>
            <person name="Yu Y."/>
            <person name="Kim H.R."/>
            <person name="Rambo T."/>
            <person name="Currie J."/>
            <person name="Collura K."/>
            <person name="Luo M."/>
            <person name="Yang T."/>
            <person name="Ammiraju J.S.S."/>
            <person name="Engler F."/>
            <person name="Soderlund C."/>
            <person name="Wing R.A."/>
            <person name="Palmer L.E."/>
            <person name="de la Bastide M."/>
            <person name="Spiegel L."/>
            <person name="Nascimento L."/>
            <person name="Zutavern T."/>
            <person name="O'Shaughnessy A."/>
            <person name="Dike S."/>
            <person name="Dedhia N."/>
            <person name="Preston R."/>
            <person name="Balija V."/>
            <person name="McCombie W.R."/>
            <person name="Chow T."/>
            <person name="Chen H."/>
            <person name="Chung M."/>
            <person name="Chen C."/>
            <person name="Shaw J."/>
            <person name="Wu H."/>
            <person name="Hsiao K."/>
            <person name="Chao Y."/>
            <person name="Chu M."/>
            <person name="Cheng C."/>
            <person name="Hour A."/>
            <person name="Lee P."/>
            <person name="Lin S."/>
            <person name="Lin Y."/>
            <person name="Liou J."/>
            <person name="Liu S."/>
            <person name="Hsing Y."/>
            <person name="Raghuvanshi S."/>
            <person name="Mohanty A."/>
            <person name="Bharti A.K."/>
            <person name="Gaur A."/>
            <person name="Gupta V."/>
            <person name="Kumar D."/>
            <person name="Ravi V."/>
            <person name="Vij S."/>
            <person name="Kapur A."/>
            <person name="Khurana P."/>
            <person name="Khurana P."/>
            <person name="Khurana J.P."/>
            <person name="Tyagi A.K."/>
            <person name="Gaikwad K."/>
            <person name="Singh A."/>
            <person name="Dalal V."/>
            <person name="Srivastava S."/>
            <person name="Dixit A."/>
            <person name="Pal A.K."/>
            <person name="Ghazi I.A."/>
            <person name="Yadav M."/>
            <person name="Pandit A."/>
            <person name="Bhargava A."/>
            <person name="Sureshbabu K."/>
            <person name="Batra K."/>
            <person name="Sharma T.R."/>
            <person name="Mohapatra T."/>
            <person name="Singh N.K."/>
            <person name="Messing J."/>
            <person name="Nelson A.B."/>
            <person name="Fuks G."/>
            <person name="Kavchok S."/>
            <person name="Keizer G."/>
            <person name="Linton E."/>
            <person name="Llaca V."/>
            <person name="Song R."/>
            <person name="Tanyolac B."/>
            <person name="Young S."/>
            <person name="Ho-Il K."/>
            <person name="Hahn J.H."/>
            <person name="Sangsakoo G."/>
            <person name="Vanavichit A."/>
            <person name="de Mattos Luiz.A.T."/>
            <person name="Zimmer P.D."/>
            <person name="Malone G."/>
            <person name="Dellagostin O."/>
            <person name="de Oliveira A.C."/>
            <person name="Bevan M."/>
            <person name="Bancroft I."/>
            <person name="Minx P."/>
            <person name="Cordum H."/>
            <person name="Wilson R."/>
            <person name="Cheng Z."/>
            <person name="Jin W."/>
            <person name="Jiang J."/>
            <person name="Leong S.A."/>
            <person name="Iwama H."/>
            <person name="Gojobori T."/>
            <person name="Itoh T."/>
            <person name="Niimura Y."/>
            <person name="Fujii Y."/>
            <person name="Habara T."/>
            <person name="Sakai H."/>
            <person name="Sato Y."/>
            <person name="Wilson G."/>
            <person name="Kumar K."/>
            <person name="McCouch S."/>
            <person name="Juretic N."/>
            <person name="Hoen D."/>
            <person name="Wright S."/>
            <person name="Bruskiewich R."/>
            <person name="Bureau T."/>
            <person name="Miyao A."/>
            <person name="Hirochika H."/>
            <person name="Nishikawa T."/>
            <person name="Kadowaki K."/>
            <person name="Sugiura M."/>
            <person name="Burr B."/>
            <person name="Sasaki T."/>
        </authorList>
    </citation>
    <scope>NUCLEOTIDE SEQUENCE [LARGE SCALE GENOMIC DNA]</scope>
    <source>
        <strain evidence="3">cv. Nipponbare</strain>
    </source>
</reference>
<evidence type="ECO:0000256" key="1">
    <source>
        <dbReference type="SAM" id="MobiDB-lite"/>
    </source>
</evidence>
<organism evidence="2 3">
    <name type="scientific">Oryza sativa subsp. japonica</name>
    <name type="common">Rice</name>
    <dbReference type="NCBI Taxonomy" id="39947"/>
    <lineage>
        <taxon>Eukaryota</taxon>
        <taxon>Viridiplantae</taxon>
        <taxon>Streptophyta</taxon>
        <taxon>Embryophyta</taxon>
        <taxon>Tracheophyta</taxon>
        <taxon>Spermatophyta</taxon>
        <taxon>Magnoliopsida</taxon>
        <taxon>Liliopsida</taxon>
        <taxon>Poales</taxon>
        <taxon>Poaceae</taxon>
        <taxon>BOP clade</taxon>
        <taxon>Oryzoideae</taxon>
        <taxon>Oryzeae</taxon>
        <taxon>Oryzinae</taxon>
        <taxon>Oryza</taxon>
        <taxon>Oryza sativa</taxon>
    </lineage>
</organism>
<dbReference type="Proteomes" id="UP000000763">
    <property type="component" value="Chromosome 7"/>
</dbReference>
<gene>
    <name evidence="2" type="primary">P0048D08.108</name>
</gene>
<dbReference type="EMBL" id="AP004269">
    <property type="protein sequence ID" value="BAD30562.1"/>
    <property type="molecule type" value="Genomic_DNA"/>
</dbReference>
<accession>Q69V77</accession>
<feature type="compositionally biased region" description="Low complexity" evidence="1">
    <location>
        <begin position="1"/>
        <end position="11"/>
    </location>
</feature>
<reference evidence="3" key="2">
    <citation type="journal article" date="2008" name="Nucleic Acids Res.">
        <title>The rice annotation project database (RAP-DB): 2008 update.</title>
        <authorList>
            <consortium name="The rice annotation project (RAP)"/>
        </authorList>
    </citation>
    <scope>GENOME REANNOTATION</scope>
    <source>
        <strain evidence="3">cv. Nipponbare</strain>
    </source>
</reference>
<evidence type="ECO:0000313" key="3">
    <source>
        <dbReference type="Proteomes" id="UP000000763"/>
    </source>
</evidence>